<dbReference type="RefSeq" id="WP_149102395.1">
    <property type="nucleotide sequence ID" value="NZ_VTFT01000001.1"/>
</dbReference>
<evidence type="ECO:0000256" key="6">
    <source>
        <dbReference type="ARBA" id="ARBA00023288"/>
    </source>
</evidence>
<dbReference type="NCBIfam" id="NF047847">
    <property type="entry name" value="SS_mature_LptM"/>
    <property type="match status" value="1"/>
</dbReference>
<evidence type="ECO:0000313" key="9">
    <source>
        <dbReference type="EMBL" id="TYT25845.1"/>
    </source>
</evidence>
<dbReference type="AlphaFoldDB" id="A0A5D4XPG4"/>
<keyword evidence="5" id="KW-0998">Cell outer membrane</keyword>
<comment type="caution">
    <text evidence="9">The sequence shown here is derived from an EMBL/GenBank/DDBJ whole genome shotgun (WGS) entry which is preliminary data.</text>
</comment>
<keyword evidence="10" id="KW-1185">Reference proteome</keyword>
<evidence type="ECO:0000256" key="1">
    <source>
        <dbReference type="ARBA" id="ARBA00004459"/>
    </source>
</evidence>
<feature type="signal peptide" evidence="8">
    <location>
        <begin position="1"/>
        <end position="20"/>
    </location>
</feature>
<evidence type="ECO:0000256" key="8">
    <source>
        <dbReference type="SAM" id="SignalP"/>
    </source>
</evidence>
<feature type="region of interest" description="Disordered" evidence="7">
    <location>
        <begin position="30"/>
        <end position="93"/>
    </location>
</feature>
<reference evidence="9 10" key="1">
    <citation type="submission" date="2019-08" db="EMBL/GenBank/DDBJ databases">
        <title>Luteimonas viscosus sp. nov., isolated from soil of a sunflower field.</title>
        <authorList>
            <person name="Jianli Z."/>
            <person name="Ying Z."/>
        </authorList>
    </citation>
    <scope>NUCLEOTIDE SEQUENCE [LARGE SCALE GENOMIC DNA]</scope>
    <source>
        <strain evidence="9 10">XBU10</strain>
    </source>
</reference>
<feature type="compositionally biased region" description="Pro residues" evidence="7">
    <location>
        <begin position="84"/>
        <end position="93"/>
    </location>
</feature>
<keyword evidence="9" id="KW-0762">Sugar transport</keyword>
<keyword evidence="9" id="KW-0813">Transport</keyword>
<keyword evidence="2 8" id="KW-0732">Signal</keyword>
<evidence type="ECO:0000256" key="4">
    <source>
        <dbReference type="ARBA" id="ARBA00023139"/>
    </source>
</evidence>
<feature type="compositionally biased region" description="Acidic residues" evidence="7">
    <location>
        <begin position="56"/>
        <end position="82"/>
    </location>
</feature>
<sequence length="93" mass="9558">MRISTSILAPLALLLAFNLAACGNKGPLVRPSADEVEDVEDVEAVEPAAEDAPVADPDETTPVEDIPIDDVPVEEADEDADVDTPPPADAGPG</sequence>
<proteinExistence type="predicted"/>
<dbReference type="Proteomes" id="UP000324973">
    <property type="component" value="Unassembled WGS sequence"/>
</dbReference>
<keyword evidence="6" id="KW-0449">Lipoprotein</keyword>
<evidence type="ECO:0000256" key="3">
    <source>
        <dbReference type="ARBA" id="ARBA00023136"/>
    </source>
</evidence>
<evidence type="ECO:0000256" key="2">
    <source>
        <dbReference type="ARBA" id="ARBA00022729"/>
    </source>
</evidence>
<keyword evidence="4" id="KW-0564">Palmitate</keyword>
<organism evidence="9 10">
    <name type="scientific">Luteimonas viscosa</name>
    <dbReference type="NCBI Taxonomy" id="1132694"/>
    <lineage>
        <taxon>Bacteria</taxon>
        <taxon>Pseudomonadati</taxon>
        <taxon>Pseudomonadota</taxon>
        <taxon>Gammaproteobacteria</taxon>
        <taxon>Lysobacterales</taxon>
        <taxon>Lysobacteraceae</taxon>
        <taxon>Luteimonas</taxon>
    </lineage>
</organism>
<keyword evidence="3" id="KW-0472">Membrane</keyword>
<dbReference type="InterPro" id="IPR032831">
    <property type="entry name" value="LptM_cons"/>
</dbReference>
<dbReference type="Pfam" id="PF13627">
    <property type="entry name" value="LptM_cons"/>
    <property type="match status" value="1"/>
</dbReference>
<dbReference type="GO" id="GO:0009279">
    <property type="term" value="C:cell outer membrane"/>
    <property type="evidence" value="ECO:0007669"/>
    <property type="project" value="UniProtKB-SubCell"/>
</dbReference>
<comment type="subcellular location">
    <subcellularLocation>
        <location evidence="1">Cell outer membrane</location>
        <topology evidence="1">Lipid-anchor</topology>
    </subcellularLocation>
</comment>
<feature type="compositionally biased region" description="Acidic residues" evidence="7">
    <location>
        <begin position="34"/>
        <end position="44"/>
    </location>
</feature>
<name>A0A5D4XPG4_9GAMM</name>
<protein>
    <submittedName>
        <fullName evidence="9">Sugar transporter</fullName>
    </submittedName>
</protein>
<gene>
    <name evidence="9" type="ORF">FZO89_06020</name>
</gene>
<evidence type="ECO:0000313" key="10">
    <source>
        <dbReference type="Proteomes" id="UP000324973"/>
    </source>
</evidence>
<feature type="chain" id="PRO_5022897371" evidence="8">
    <location>
        <begin position="21"/>
        <end position="93"/>
    </location>
</feature>
<dbReference type="EMBL" id="VTFT01000001">
    <property type="protein sequence ID" value="TYT25845.1"/>
    <property type="molecule type" value="Genomic_DNA"/>
</dbReference>
<evidence type="ECO:0000256" key="7">
    <source>
        <dbReference type="SAM" id="MobiDB-lite"/>
    </source>
</evidence>
<accession>A0A5D4XPG4</accession>
<feature type="compositionally biased region" description="Low complexity" evidence="7">
    <location>
        <begin position="45"/>
        <end position="55"/>
    </location>
</feature>
<evidence type="ECO:0000256" key="5">
    <source>
        <dbReference type="ARBA" id="ARBA00023237"/>
    </source>
</evidence>